<reference evidence="2 3" key="2">
    <citation type="submission" date="2016-08" db="EMBL/GenBank/DDBJ databases">
        <title>Pervasive Adenine N6-methylation of Active Genes in Fungi.</title>
        <authorList>
            <consortium name="DOE Joint Genome Institute"/>
            <person name="Mondo S.J."/>
            <person name="Dannebaum R.O."/>
            <person name="Kuo R.C."/>
            <person name="Labutti K."/>
            <person name="Haridas S."/>
            <person name="Kuo A."/>
            <person name="Salamov A."/>
            <person name="Ahrendt S.R."/>
            <person name="Lipzen A."/>
            <person name="Sullivan W."/>
            <person name="Andreopoulos W.B."/>
            <person name="Clum A."/>
            <person name="Lindquist E."/>
            <person name="Daum C."/>
            <person name="Ramamoorthy G.K."/>
            <person name="Gryganskyi A."/>
            <person name="Culley D."/>
            <person name="Magnuson J.K."/>
            <person name="James T.Y."/>
            <person name="O'Malley M.A."/>
            <person name="Stajich J.E."/>
            <person name="Spatafora J.W."/>
            <person name="Visel A."/>
            <person name="Grigoriev I.V."/>
        </authorList>
    </citation>
    <scope>NUCLEOTIDE SEQUENCE [LARGE SCALE GENOMIC DNA]</scope>
    <source>
        <strain evidence="3">finn</strain>
    </source>
</reference>
<name>A0A1Y1V567_9FUNG</name>
<evidence type="ECO:0000313" key="3">
    <source>
        <dbReference type="Proteomes" id="UP000193719"/>
    </source>
</evidence>
<dbReference type="AlphaFoldDB" id="A0A1Y1V567"/>
<protein>
    <submittedName>
        <fullName evidence="2">Uncharacterized protein</fullName>
    </submittedName>
</protein>
<sequence>MELDEAHNQERLWIDKYTNLLKNSRQNEKDLELLKADNQNLIDDAEYTKCQLEISEDRVKELEEKQSFYEKENQIVKDEYAKMRNDYKDLSDKLEREERQNEKFKKRISDLEENCSKIKYEV</sequence>
<dbReference type="SUPFAM" id="SSF57997">
    <property type="entry name" value="Tropomyosin"/>
    <property type="match status" value="1"/>
</dbReference>
<comment type="caution">
    <text evidence="2">The sequence shown here is derived from an EMBL/GenBank/DDBJ whole genome shotgun (WGS) entry which is preliminary data.</text>
</comment>
<organism evidence="2 3">
    <name type="scientific">Piromyces finnis</name>
    <dbReference type="NCBI Taxonomy" id="1754191"/>
    <lineage>
        <taxon>Eukaryota</taxon>
        <taxon>Fungi</taxon>
        <taxon>Fungi incertae sedis</taxon>
        <taxon>Chytridiomycota</taxon>
        <taxon>Chytridiomycota incertae sedis</taxon>
        <taxon>Neocallimastigomycetes</taxon>
        <taxon>Neocallimastigales</taxon>
        <taxon>Neocallimastigaceae</taxon>
        <taxon>Piromyces</taxon>
    </lineage>
</organism>
<gene>
    <name evidence="2" type="ORF">BCR36DRAFT_371646</name>
</gene>
<keyword evidence="1" id="KW-0175">Coiled coil</keyword>
<evidence type="ECO:0000313" key="2">
    <source>
        <dbReference type="EMBL" id="ORX47583.1"/>
    </source>
</evidence>
<evidence type="ECO:0000256" key="1">
    <source>
        <dbReference type="SAM" id="Coils"/>
    </source>
</evidence>
<feature type="coiled-coil region" evidence="1">
    <location>
        <begin position="14"/>
        <end position="121"/>
    </location>
</feature>
<dbReference type="Gene3D" id="1.20.5.340">
    <property type="match status" value="1"/>
</dbReference>
<accession>A0A1Y1V567</accession>
<dbReference type="Proteomes" id="UP000193719">
    <property type="component" value="Unassembled WGS sequence"/>
</dbReference>
<reference evidence="2 3" key="1">
    <citation type="submission" date="2016-08" db="EMBL/GenBank/DDBJ databases">
        <title>Genomes of anaerobic fungi encode conserved fungal cellulosomes for biomass hydrolysis.</title>
        <authorList>
            <consortium name="DOE Joint Genome Institute"/>
            <person name="Haitjema C.H."/>
            <person name="Gilmore S.P."/>
            <person name="Henske J.K."/>
            <person name="Solomon K.V."/>
            <person name="De Groot R."/>
            <person name="Kuo A."/>
            <person name="Mondo S.J."/>
            <person name="Salamov A.A."/>
            <person name="Labutti K."/>
            <person name="Zhao Z."/>
            <person name="Chiniquy J."/>
            <person name="Barry K."/>
            <person name="Brewer H.M."/>
            <person name="Purvine S.O."/>
            <person name="Wright A.T."/>
            <person name="Boxma B."/>
            <person name="Van Alen T."/>
            <person name="Hackstein J.H."/>
            <person name="Baker S.E."/>
            <person name="Grigoriev I.V."/>
            <person name="O'Malley M.A."/>
        </authorList>
    </citation>
    <scope>NUCLEOTIDE SEQUENCE [LARGE SCALE GENOMIC DNA]</scope>
    <source>
        <strain evidence="3">finn</strain>
    </source>
</reference>
<proteinExistence type="predicted"/>
<keyword evidence="3" id="KW-1185">Reference proteome</keyword>
<dbReference type="EMBL" id="MCFH01000030">
    <property type="protein sequence ID" value="ORX47583.1"/>
    <property type="molecule type" value="Genomic_DNA"/>
</dbReference>